<evidence type="ECO:0000313" key="5">
    <source>
        <dbReference type="Proteomes" id="UP001249851"/>
    </source>
</evidence>
<feature type="domain" description="CCHC-type" evidence="3">
    <location>
        <begin position="986"/>
        <end position="1000"/>
    </location>
</feature>
<evidence type="ECO:0000256" key="2">
    <source>
        <dbReference type="SAM" id="MobiDB-lite"/>
    </source>
</evidence>
<evidence type="ECO:0000256" key="1">
    <source>
        <dbReference type="SAM" id="Coils"/>
    </source>
</evidence>
<dbReference type="Proteomes" id="UP001249851">
    <property type="component" value="Unassembled WGS sequence"/>
</dbReference>
<reference evidence="4" key="2">
    <citation type="journal article" date="2023" name="Science">
        <title>Genomic signatures of disease resistance in endangered staghorn corals.</title>
        <authorList>
            <person name="Vollmer S.V."/>
            <person name="Selwyn J.D."/>
            <person name="Despard B.A."/>
            <person name="Roesel C.L."/>
        </authorList>
    </citation>
    <scope>NUCLEOTIDE SEQUENCE</scope>
    <source>
        <strain evidence="4">K2</strain>
    </source>
</reference>
<feature type="region of interest" description="Disordered" evidence="2">
    <location>
        <begin position="485"/>
        <end position="507"/>
    </location>
</feature>
<dbReference type="InterPro" id="IPR005312">
    <property type="entry name" value="DUF1759"/>
</dbReference>
<dbReference type="InterPro" id="IPR021109">
    <property type="entry name" value="Peptidase_aspartic_dom_sf"/>
</dbReference>
<reference evidence="4" key="1">
    <citation type="journal article" date="2023" name="G3 (Bethesda)">
        <title>Whole genome assembly and annotation of the endangered Caribbean coral Acropora cervicornis.</title>
        <authorList>
            <person name="Selwyn J.D."/>
            <person name="Vollmer S.V."/>
        </authorList>
    </citation>
    <scope>NUCLEOTIDE SEQUENCE</scope>
    <source>
        <strain evidence="4">K2</strain>
    </source>
</reference>
<dbReference type="PANTHER" id="PTHR47331:SF1">
    <property type="entry name" value="GAG-LIKE PROTEIN"/>
    <property type="match status" value="1"/>
</dbReference>
<evidence type="ECO:0000313" key="4">
    <source>
        <dbReference type="EMBL" id="KAK2547881.1"/>
    </source>
</evidence>
<keyword evidence="5" id="KW-1185">Reference proteome</keyword>
<dbReference type="GO" id="GO:0003676">
    <property type="term" value="F:nucleic acid binding"/>
    <property type="evidence" value="ECO:0007669"/>
    <property type="project" value="InterPro"/>
</dbReference>
<feature type="coiled-coil region" evidence="1">
    <location>
        <begin position="74"/>
        <end position="120"/>
    </location>
</feature>
<dbReference type="InterPro" id="IPR040676">
    <property type="entry name" value="DUF5641"/>
</dbReference>
<dbReference type="EMBL" id="JARQWQ010000164">
    <property type="protein sequence ID" value="KAK2547881.1"/>
    <property type="molecule type" value="Genomic_DNA"/>
</dbReference>
<accession>A0AAD9PS34</accession>
<proteinExistence type="predicted"/>
<feature type="compositionally biased region" description="Polar residues" evidence="2">
    <location>
        <begin position="485"/>
        <end position="505"/>
    </location>
</feature>
<dbReference type="Pfam" id="PF18701">
    <property type="entry name" value="DUF5641"/>
    <property type="match status" value="2"/>
</dbReference>
<dbReference type="SMART" id="SM00343">
    <property type="entry name" value="ZnF_C2HC"/>
    <property type="match status" value="3"/>
</dbReference>
<gene>
    <name evidence="4" type="ORF">P5673_032061</name>
</gene>
<keyword evidence="1" id="KW-0175">Coiled coil</keyword>
<feature type="domain" description="CCHC-type" evidence="3">
    <location>
        <begin position="509"/>
        <end position="524"/>
    </location>
</feature>
<dbReference type="Gene3D" id="2.40.70.10">
    <property type="entry name" value="Acid Proteases"/>
    <property type="match status" value="2"/>
</dbReference>
<organism evidence="4 5">
    <name type="scientific">Acropora cervicornis</name>
    <name type="common">Staghorn coral</name>
    <dbReference type="NCBI Taxonomy" id="6130"/>
    <lineage>
        <taxon>Eukaryota</taxon>
        <taxon>Metazoa</taxon>
        <taxon>Cnidaria</taxon>
        <taxon>Anthozoa</taxon>
        <taxon>Hexacorallia</taxon>
        <taxon>Scleractinia</taxon>
        <taxon>Astrocoeniina</taxon>
        <taxon>Acroporidae</taxon>
        <taxon>Acropora</taxon>
    </lineage>
</organism>
<feature type="domain" description="CCHC-type" evidence="3">
    <location>
        <begin position="542"/>
        <end position="558"/>
    </location>
</feature>
<evidence type="ECO:0000259" key="3">
    <source>
        <dbReference type="SMART" id="SM00343"/>
    </source>
</evidence>
<dbReference type="PANTHER" id="PTHR47331">
    <property type="entry name" value="PHD-TYPE DOMAIN-CONTAINING PROTEIN"/>
    <property type="match status" value="1"/>
</dbReference>
<protein>
    <recommendedName>
        <fullName evidence="3">CCHC-type domain-containing protein</fullName>
    </recommendedName>
</protein>
<dbReference type="GO" id="GO:0008270">
    <property type="term" value="F:zinc ion binding"/>
    <property type="evidence" value="ECO:0007669"/>
    <property type="project" value="InterPro"/>
</dbReference>
<comment type="caution">
    <text evidence="4">The sequence shown here is derived from an EMBL/GenBank/DDBJ whole genome shotgun (WGS) entry which is preliminary data.</text>
</comment>
<name>A0AAD9PS34_ACRCE</name>
<dbReference type="InterPro" id="IPR001878">
    <property type="entry name" value="Znf_CCHC"/>
</dbReference>
<dbReference type="Pfam" id="PF03564">
    <property type="entry name" value="DUF1759"/>
    <property type="match status" value="1"/>
</dbReference>
<sequence>MIGSEREVTKAAGGKGTVADDNFMELTQVVSANLPISELKDVVRSVFSGCSRRSSVSKASAVAQGDAKLQKILSEKKLEQLKRAKERRLKEEQLRLDNQIAEAEDVVELAKTKVQFYEELEDAFPSPISRTSSVQDITCEDKPKDFETEYLNSEELGDPPKVLEIVDHKPTLRDERSVLWAPVAEVPAPRGSPLFSSTPGEAAVPEFHVKESSLNPGVPPFVKAALPSNQDHQPDGISSLANTTETMVTKLTASIDSIVTKSNLPPLDVVKFSGNPCEYFRFRARFDEIVGTQNISETQKMSRLLQFLDGQARSAVAGFEGVPGGLSRALKMLQQRFGQPHIVAKGCVDALVDGPNISSDDGPGLRKFADRSRTLYETLRSMNALPEMNMTNLAKMSGKLPIALQLKWMIEALRIRERRGFPNLKDLVDFIERRAEAANDPVFGRVGETSKFGRKYPRGGRQTLPPIPRGAVDSKVMTMATQVGLSGSENPSISNKHPNPTTQKSVGGKCYSCGSAHRIEHCPDFISKSVRERIILARYKGLCLNCLRKGHFATQCQSSFRCKQCQQLHHSLLHKTTEDKEGAGVNLQGNSDPKEQANVNATTTEPIAPIETTSHTYSMTSRTKVALQVVPVKIMNNDGHSVTTYALLDTGSEETFLSKTISNRLGLEVKNCSTLAVCTLSGESSVKVGQANGQVKAVDNHEDRTLTIENVKVIDNLTITTTRARNLSQWPHLKDLKIPDVEDNQVTMLIGANVPEAQVHEECRRGRSGEPYAVRTVLGWAVLGPVNVANGSSSQVANVNFVKYGDELSDQQMRQFLRLDDIDMNRSSKKAMSVEDQEALKRMENSVQIVDGHYEIGMLWKSVTPWLPNNKQMAEARLQALKRKLQRDETFHRKYRDREVLSEIPDRERARPTLDLDLENLPVERTLGVQRNAQIGDLVLLAEDKVVRNRWPMGRVVEVFTGEDGGVRSARVKTAGGVFHRPVSKICLLEEGHFATQCQSSFRCKQCQQLHHSLLHKTTEDKEGAGVNLQGNSDPKEQANVNATTTEPIAPIETTSHTYSMTSRTKVALQVVPVKIMNNDGHSVTTYALLDTGSEETFLSKTISNRLGLEVKNCSTLAVCTLSGESSVKVGQAKGQVKAVDNHEDRTLTIENVKVIDNLTITTTRARNLSQWPHLKDLKIPDVEDNQVTMLIGANVPEAQVHEECRRGRSGEPYAVRTVLGWAVLGPVNVANGSSSQVANVNFVKYGDELSDQQMRQFLRLDDIDMNRSSKKAMSVEDQEALKRMENSVQIVDGHYEIGMLWKSVTPWLPNNKQMAEARLQALKRKLQRDETFHRKYRDREVLSEIPDRERARPTLDLDLENLPVERTLGVQRNAQIGDLVLLAEDKVVRNRWPMGRVVEVFTGEDGGVRSARVKTAGGVFHRPVSKICLLEEVSDDK</sequence>